<protein>
    <recommendedName>
        <fullName evidence="4">YibE/F family protein</fullName>
    </recommendedName>
</protein>
<gene>
    <name evidence="2" type="ORF">A2725_00740</name>
</gene>
<keyword evidence="1" id="KW-0812">Transmembrane</keyword>
<dbReference type="PANTHER" id="PTHR41771">
    <property type="entry name" value="MEMBRANE PROTEIN-RELATED"/>
    <property type="match status" value="1"/>
</dbReference>
<dbReference type="EMBL" id="MFPS01000007">
    <property type="protein sequence ID" value="OGH59527.1"/>
    <property type="molecule type" value="Genomic_DNA"/>
</dbReference>
<proteinExistence type="predicted"/>
<name>A0A1F6LJF3_9BACT</name>
<feature type="transmembrane region" description="Helical" evidence="1">
    <location>
        <begin position="53"/>
        <end position="73"/>
    </location>
</feature>
<dbReference type="Pfam" id="PF07907">
    <property type="entry name" value="YibE_F"/>
    <property type="match status" value="1"/>
</dbReference>
<dbReference type="PANTHER" id="PTHR41771:SF1">
    <property type="entry name" value="MEMBRANE PROTEIN"/>
    <property type="match status" value="1"/>
</dbReference>
<feature type="transmembrane region" description="Helical" evidence="1">
    <location>
        <begin position="149"/>
        <end position="168"/>
    </location>
</feature>
<evidence type="ECO:0000313" key="2">
    <source>
        <dbReference type="EMBL" id="OGH59527.1"/>
    </source>
</evidence>
<feature type="transmembrane region" description="Helical" evidence="1">
    <location>
        <begin position="79"/>
        <end position="98"/>
    </location>
</feature>
<evidence type="ECO:0000313" key="3">
    <source>
        <dbReference type="Proteomes" id="UP000177067"/>
    </source>
</evidence>
<feature type="transmembrane region" description="Helical" evidence="1">
    <location>
        <begin position="206"/>
        <end position="228"/>
    </location>
</feature>
<accession>A0A1F6LJF3</accession>
<keyword evidence="1" id="KW-1133">Transmembrane helix</keyword>
<evidence type="ECO:0000256" key="1">
    <source>
        <dbReference type="SAM" id="Phobius"/>
    </source>
</evidence>
<dbReference type="InterPro" id="IPR012507">
    <property type="entry name" value="YibE_F"/>
</dbReference>
<reference evidence="2 3" key="1">
    <citation type="journal article" date="2016" name="Nat. Commun.">
        <title>Thousands of microbial genomes shed light on interconnected biogeochemical processes in an aquifer system.</title>
        <authorList>
            <person name="Anantharaman K."/>
            <person name="Brown C.T."/>
            <person name="Hug L.A."/>
            <person name="Sharon I."/>
            <person name="Castelle C.J."/>
            <person name="Probst A.J."/>
            <person name="Thomas B.C."/>
            <person name="Singh A."/>
            <person name="Wilkins M.J."/>
            <person name="Karaoz U."/>
            <person name="Brodie E.L."/>
            <person name="Williams K.H."/>
            <person name="Hubbard S.S."/>
            <person name="Banfield J.F."/>
        </authorList>
    </citation>
    <scope>NUCLEOTIDE SEQUENCE [LARGE SCALE GENOMIC DNA]</scope>
</reference>
<feature type="transmembrane region" description="Helical" evidence="1">
    <location>
        <begin position="248"/>
        <end position="273"/>
    </location>
</feature>
<feature type="transmembrane region" description="Helical" evidence="1">
    <location>
        <begin position="105"/>
        <end position="129"/>
    </location>
</feature>
<feature type="transmembrane region" description="Helical" evidence="1">
    <location>
        <begin position="25"/>
        <end position="46"/>
    </location>
</feature>
<sequence>MEKSDKIIVGKNVFDGEESYYLNDIYRLNSLWILLGIFIFLVLVLARWAGVRSLIGLLISFVVIIWFIVPRIIDGQNALMVGFVGTLVIATVSLFVAHGFRSRTVIAFVSTLITIFIALLMSMFFTNIMHIFGLGSEEALFLQSAEGKIFNLQGILLAGIIIGTLGVLDDITTAQAAVVEELHNANQTFNFRELFTRASSVGREHIISLTNTLILAYTGASLPLLLLFKLYEGPVWLVLNSEIIMEEIVRMLVGSIALVLAVPLTTGLAAWYYNKRRINK</sequence>
<organism evidence="2 3">
    <name type="scientific">Candidatus Magasanikbacteria bacterium RIFCSPHIGHO2_01_FULL_33_34</name>
    <dbReference type="NCBI Taxonomy" id="1798671"/>
    <lineage>
        <taxon>Bacteria</taxon>
        <taxon>Candidatus Magasanikiibacteriota</taxon>
    </lineage>
</organism>
<keyword evidence="1" id="KW-0472">Membrane</keyword>
<comment type="caution">
    <text evidence="2">The sequence shown here is derived from an EMBL/GenBank/DDBJ whole genome shotgun (WGS) entry which is preliminary data.</text>
</comment>
<dbReference type="Proteomes" id="UP000177067">
    <property type="component" value="Unassembled WGS sequence"/>
</dbReference>
<dbReference type="AlphaFoldDB" id="A0A1F6LJF3"/>
<evidence type="ECO:0008006" key="4">
    <source>
        <dbReference type="Google" id="ProtNLM"/>
    </source>
</evidence>